<dbReference type="EMBL" id="VIRS01000001">
    <property type="protein sequence ID" value="TQS46863.1"/>
    <property type="molecule type" value="Genomic_DNA"/>
</dbReference>
<feature type="transmembrane region" description="Helical" evidence="1">
    <location>
        <begin position="84"/>
        <end position="108"/>
    </location>
</feature>
<protein>
    <submittedName>
        <fullName evidence="2">Uncharacterized protein</fullName>
    </submittedName>
</protein>
<evidence type="ECO:0000313" key="2">
    <source>
        <dbReference type="EMBL" id="TQS46863.1"/>
    </source>
</evidence>
<keyword evidence="1" id="KW-0472">Membrane</keyword>
<feature type="transmembrane region" description="Helical" evidence="1">
    <location>
        <begin position="120"/>
        <end position="145"/>
    </location>
</feature>
<comment type="caution">
    <text evidence="2">The sequence shown here is derived from an EMBL/GenBank/DDBJ whole genome shotgun (WGS) entry which is preliminary data.</text>
</comment>
<feature type="transmembrane region" description="Helical" evidence="1">
    <location>
        <begin position="12"/>
        <end position="31"/>
    </location>
</feature>
<accession>A0A545AZV2</accession>
<dbReference type="AlphaFoldDB" id="A0A545AZV2"/>
<dbReference type="RefSeq" id="WP_142702481.1">
    <property type="nucleotide sequence ID" value="NZ_VIRS01000001.1"/>
</dbReference>
<keyword evidence="1" id="KW-1133">Transmembrane helix</keyword>
<keyword evidence="1" id="KW-0812">Transmembrane</keyword>
<dbReference type="OrthoDB" id="3405898at2"/>
<evidence type="ECO:0000256" key="1">
    <source>
        <dbReference type="SAM" id="Phobius"/>
    </source>
</evidence>
<reference evidence="2 3" key="1">
    <citation type="submission" date="2019-07" db="EMBL/GenBank/DDBJ databases">
        <title>Cryptosporangium phraense sp. nov., isolated from plant litter.</title>
        <authorList>
            <person name="Suriyachadkun C."/>
        </authorList>
    </citation>
    <scope>NUCLEOTIDE SEQUENCE [LARGE SCALE GENOMIC DNA]</scope>
    <source>
        <strain evidence="2 3">A-T 5661</strain>
    </source>
</reference>
<gene>
    <name evidence="2" type="ORF">FL583_00870</name>
</gene>
<keyword evidence="3" id="KW-1185">Reference proteome</keyword>
<evidence type="ECO:0000313" key="3">
    <source>
        <dbReference type="Proteomes" id="UP000317982"/>
    </source>
</evidence>
<organism evidence="2 3">
    <name type="scientific">Cryptosporangium phraense</name>
    <dbReference type="NCBI Taxonomy" id="2593070"/>
    <lineage>
        <taxon>Bacteria</taxon>
        <taxon>Bacillati</taxon>
        <taxon>Actinomycetota</taxon>
        <taxon>Actinomycetes</taxon>
        <taxon>Cryptosporangiales</taxon>
        <taxon>Cryptosporangiaceae</taxon>
        <taxon>Cryptosporangium</taxon>
    </lineage>
</organism>
<proteinExistence type="predicted"/>
<sequence>MRADPVTRRSRRIALLFGVLGAGGFTAWHLWPTEQLYALPVWIIVIPVGLVPILVGIYMALFWSANRRPPAGLQIGHRRGTAMFLAPSTPLIRGAVFLLTTPFLAGLVTEHSFTELTTGAAKTVVCALLVLVAIGITGAHVWLFYRSAPLRLTAEGVVTPLGRRIPWDAFARDGPSSRSVEGNTVWLLVRHATPGGRPYTGPVLAARTPTYEWYPLTLDGIFIDRQFLAAALRYYAEHPDARPTIGTADSYHRLLTALTNSRVTTGNAAAHQPGASPP</sequence>
<dbReference type="Proteomes" id="UP000317982">
    <property type="component" value="Unassembled WGS sequence"/>
</dbReference>
<name>A0A545AZV2_9ACTN</name>
<dbReference type="InParanoid" id="A0A545AZV2"/>
<feature type="transmembrane region" description="Helical" evidence="1">
    <location>
        <begin position="37"/>
        <end position="63"/>
    </location>
</feature>